<name>A0A9P9GZ69_FUSSL</name>
<accession>A0A9P9GZ69</accession>
<dbReference type="EMBL" id="JAGTJS010000015">
    <property type="protein sequence ID" value="KAH7248011.1"/>
    <property type="molecule type" value="Genomic_DNA"/>
</dbReference>
<evidence type="ECO:0000256" key="1">
    <source>
        <dbReference type="ARBA" id="ARBA00022450"/>
    </source>
</evidence>
<gene>
    <name evidence="5" type="ORF">B0J15DRAFT_596852</name>
</gene>
<dbReference type="InterPro" id="IPR051414">
    <property type="entry name" value="Adenylate-forming_Reductase"/>
</dbReference>
<sequence>MTQIKHGRRLLPSLVDEIAISDPDRVFYSVCRTNNPADGFQDINAKTFARAVNRCAWYIEKHLGRGQDFPTLAFIGPQDVVYAILTLACVKTGYKLHMLSPQNPLEASLFLLEETDCKTFLVPPKFPLPIVGQLIKTRRMDVLEMPALQHWLEDEPVDLYPYTKTFDEARSEPFVVLHTSGSTGMPKPLVQTHGTLATLDACTQLPSLGFPDTYPSMCAGSRVYLAFPLCHCAGIGMLLPGCIYAGFTVVLGPFPLSAETANAIHVHGNVQQSAHAPFILSDLAKNPTYLENLSRLDQVTFGGGSLPKAVGDAIAAKTKLLNCLGTTESGALPSHILDKEDWQYMSYSHVVGSEFRQISEDLYEHFIVRDPKLDMYQAFFQTFPDLDEWPMKDLYAKHPTKENLWLYRGRTDDVIVFSSGANLNPIEMESIIDSNPAVNAALVIGTGYPRSGLLIEAANSPANEEEKNKLVDTIWPSVEAANKPISLSRRIHHDMIIFTSADKPMLRAGKGTVQRKLTVDEYSSEIEALYKATESLGVGFTSDWVREGQ</sequence>
<dbReference type="AlphaFoldDB" id="A0A9P9GZ69"/>
<dbReference type="PANTHER" id="PTHR43439:SF2">
    <property type="entry name" value="ENZYME, PUTATIVE (JCVI)-RELATED"/>
    <property type="match status" value="1"/>
</dbReference>
<dbReference type="SUPFAM" id="SSF56801">
    <property type="entry name" value="Acetyl-CoA synthetase-like"/>
    <property type="match status" value="1"/>
</dbReference>
<dbReference type="Gene3D" id="3.40.50.12780">
    <property type="entry name" value="N-terminal domain of ligase-like"/>
    <property type="match status" value="1"/>
</dbReference>
<dbReference type="Proteomes" id="UP000736672">
    <property type="component" value="Unassembled WGS sequence"/>
</dbReference>
<dbReference type="OrthoDB" id="429813at2759"/>
<dbReference type="PROSITE" id="PS00455">
    <property type="entry name" value="AMP_BINDING"/>
    <property type="match status" value="1"/>
</dbReference>
<evidence type="ECO:0000256" key="3">
    <source>
        <dbReference type="ARBA" id="ARBA00022857"/>
    </source>
</evidence>
<dbReference type="Pfam" id="PF23562">
    <property type="entry name" value="AMP-binding_C_3"/>
    <property type="match status" value="1"/>
</dbReference>
<organism evidence="5 6">
    <name type="scientific">Fusarium solani</name>
    <name type="common">Filamentous fungus</name>
    <dbReference type="NCBI Taxonomy" id="169388"/>
    <lineage>
        <taxon>Eukaryota</taxon>
        <taxon>Fungi</taxon>
        <taxon>Dikarya</taxon>
        <taxon>Ascomycota</taxon>
        <taxon>Pezizomycotina</taxon>
        <taxon>Sordariomycetes</taxon>
        <taxon>Hypocreomycetidae</taxon>
        <taxon>Hypocreales</taxon>
        <taxon>Nectriaceae</taxon>
        <taxon>Fusarium</taxon>
        <taxon>Fusarium solani species complex</taxon>
    </lineage>
</organism>
<reference evidence="5" key="1">
    <citation type="journal article" date="2021" name="Nat. Commun.">
        <title>Genetic determinants of endophytism in the Arabidopsis root mycobiome.</title>
        <authorList>
            <person name="Mesny F."/>
            <person name="Miyauchi S."/>
            <person name="Thiergart T."/>
            <person name="Pickel B."/>
            <person name="Atanasova L."/>
            <person name="Karlsson M."/>
            <person name="Huettel B."/>
            <person name="Barry K.W."/>
            <person name="Haridas S."/>
            <person name="Chen C."/>
            <person name="Bauer D."/>
            <person name="Andreopoulos W."/>
            <person name="Pangilinan J."/>
            <person name="LaButti K."/>
            <person name="Riley R."/>
            <person name="Lipzen A."/>
            <person name="Clum A."/>
            <person name="Drula E."/>
            <person name="Henrissat B."/>
            <person name="Kohler A."/>
            <person name="Grigoriev I.V."/>
            <person name="Martin F.M."/>
            <person name="Hacquard S."/>
        </authorList>
    </citation>
    <scope>NUCLEOTIDE SEQUENCE</scope>
    <source>
        <strain evidence="5">FSSC 5 MPI-SDFR-AT-0091</strain>
    </source>
</reference>
<dbReference type="PANTHER" id="PTHR43439">
    <property type="entry name" value="PHENYLACETATE-COENZYME A LIGASE"/>
    <property type="match status" value="1"/>
</dbReference>
<keyword evidence="3" id="KW-0521">NADP</keyword>
<dbReference type="Pfam" id="PF00501">
    <property type="entry name" value="AMP-binding"/>
    <property type="match status" value="1"/>
</dbReference>
<dbReference type="InterPro" id="IPR020845">
    <property type="entry name" value="AMP-binding_CS"/>
</dbReference>
<dbReference type="InterPro" id="IPR000873">
    <property type="entry name" value="AMP-dep_synth/lig_dom"/>
</dbReference>
<evidence type="ECO:0000313" key="5">
    <source>
        <dbReference type="EMBL" id="KAH7248011.1"/>
    </source>
</evidence>
<protein>
    <recommendedName>
        <fullName evidence="4">AMP-dependent synthetase/ligase domain-containing protein</fullName>
    </recommendedName>
</protein>
<proteinExistence type="predicted"/>
<evidence type="ECO:0000259" key="4">
    <source>
        <dbReference type="Pfam" id="PF00501"/>
    </source>
</evidence>
<evidence type="ECO:0000313" key="6">
    <source>
        <dbReference type="Proteomes" id="UP000736672"/>
    </source>
</evidence>
<dbReference type="InterPro" id="IPR042099">
    <property type="entry name" value="ANL_N_sf"/>
</dbReference>
<comment type="caution">
    <text evidence="5">The sequence shown here is derived from an EMBL/GenBank/DDBJ whole genome shotgun (WGS) entry which is preliminary data.</text>
</comment>
<keyword evidence="6" id="KW-1185">Reference proteome</keyword>
<feature type="domain" description="AMP-dependent synthetase/ligase" evidence="4">
    <location>
        <begin position="30"/>
        <end position="343"/>
    </location>
</feature>
<keyword evidence="1" id="KW-0596">Phosphopantetheine</keyword>
<evidence type="ECO:0000256" key="2">
    <source>
        <dbReference type="ARBA" id="ARBA00022553"/>
    </source>
</evidence>
<keyword evidence="2" id="KW-0597">Phosphoprotein</keyword>